<organism evidence="2 3">
    <name type="scientific">Plakobranchus ocellatus</name>
    <dbReference type="NCBI Taxonomy" id="259542"/>
    <lineage>
        <taxon>Eukaryota</taxon>
        <taxon>Metazoa</taxon>
        <taxon>Spiralia</taxon>
        <taxon>Lophotrochozoa</taxon>
        <taxon>Mollusca</taxon>
        <taxon>Gastropoda</taxon>
        <taxon>Heterobranchia</taxon>
        <taxon>Euthyneura</taxon>
        <taxon>Panpulmonata</taxon>
        <taxon>Sacoglossa</taxon>
        <taxon>Placobranchoidea</taxon>
        <taxon>Plakobranchidae</taxon>
        <taxon>Plakobranchus</taxon>
    </lineage>
</organism>
<sequence>MSARLIEVETIVTMAGDVITWLSINSHNGQISLHSPGTLFALAPLLQLVSLDVLFHHLAGSRYLQPCRGPDPGDTHQSRHIHTMVA</sequence>
<evidence type="ECO:0000313" key="3">
    <source>
        <dbReference type="Proteomes" id="UP000735302"/>
    </source>
</evidence>
<reference evidence="2 3" key="1">
    <citation type="journal article" date="2021" name="Elife">
        <title>Chloroplast acquisition without the gene transfer in kleptoplastic sea slugs, Plakobranchus ocellatus.</title>
        <authorList>
            <person name="Maeda T."/>
            <person name="Takahashi S."/>
            <person name="Yoshida T."/>
            <person name="Shimamura S."/>
            <person name="Takaki Y."/>
            <person name="Nagai Y."/>
            <person name="Toyoda A."/>
            <person name="Suzuki Y."/>
            <person name="Arimoto A."/>
            <person name="Ishii H."/>
            <person name="Satoh N."/>
            <person name="Nishiyama T."/>
            <person name="Hasebe M."/>
            <person name="Maruyama T."/>
            <person name="Minagawa J."/>
            <person name="Obokata J."/>
            <person name="Shigenobu S."/>
        </authorList>
    </citation>
    <scope>NUCLEOTIDE SEQUENCE [LARGE SCALE GENOMIC DNA]</scope>
</reference>
<gene>
    <name evidence="2" type="ORF">PoB_007061900</name>
</gene>
<dbReference type="EMBL" id="BLXT01007928">
    <property type="protein sequence ID" value="GFO44114.1"/>
    <property type="molecule type" value="Genomic_DNA"/>
</dbReference>
<keyword evidence="3" id="KW-1185">Reference proteome</keyword>
<feature type="region of interest" description="Disordered" evidence="1">
    <location>
        <begin position="67"/>
        <end position="86"/>
    </location>
</feature>
<dbReference type="AlphaFoldDB" id="A0AAV4DJA6"/>
<protein>
    <submittedName>
        <fullName evidence="2">Uncharacterized protein</fullName>
    </submittedName>
</protein>
<evidence type="ECO:0000313" key="2">
    <source>
        <dbReference type="EMBL" id="GFO44114.1"/>
    </source>
</evidence>
<proteinExistence type="predicted"/>
<name>A0AAV4DJA6_9GAST</name>
<evidence type="ECO:0000256" key="1">
    <source>
        <dbReference type="SAM" id="MobiDB-lite"/>
    </source>
</evidence>
<accession>A0AAV4DJA6</accession>
<comment type="caution">
    <text evidence="2">The sequence shown here is derived from an EMBL/GenBank/DDBJ whole genome shotgun (WGS) entry which is preliminary data.</text>
</comment>
<dbReference type="Proteomes" id="UP000735302">
    <property type="component" value="Unassembled WGS sequence"/>
</dbReference>